<organism evidence="1 3">
    <name type="scientific">Rotaria sordida</name>
    <dbReference type="NCBI Taxonomy" id="392033"/>
    <lineage>
        <taxon>Eukaryota</taxon>
        <taxon>Metazoa</taxon>
        <taxon>Spiralia</taxon>
        <taxon>Gnathifera</taxon>
        <taxon>Rotifera</taxon>
        <taxon>Eurotatoria</taxon>
        <taxon>Bdelloidea</taxon>
        <taxon>Philodinida</taxon>
        <taxon>Philodinidae</taxon>
        <taxon>Rotaria</taxon>
    </lineage>
</organism>
<evidence type="ECO:0000313" key="2">
    <source>
        <dbReference type="EMBL" id="CAF1266606.1"/>
    </source>
</evidence>
<evidence type="ECO:0000313" key="1">
    <source>
        <dbReference type="EMBL" id="CAF1077639.1"/>
    </source>
</evidence>
<accession>A0A814MKF3</accession>
<dbReference type="EMBL" id="CAJNOL010001019">
    <property type="protein sequence ID" value="CAF1266606.1"/>
    <property type="molecule type" value="Genomic_DNA"/>
</dbReference>
<dbReference type="EMBL" id="CAJNOH010000571">
    <property type="protein sequence ID" value="CAF1077639.1"/>
    <property type="molecule type" value="Genomic_DNA"/>
</dbReference>
<comment type="caution">
    <text evidence="1">The sequence shown here is derived from an EMBL/GenBank/DDBJ whole genome shotgun (WGS) entry which is preliminary data.</text>
</comment>
<evidence type="ECO:0000313" key="4">
    <source>
        <dbReference type="Proteomes" id="UP000663870"/>
    </source>
</evidence>
<reference evidence="1" key="1">
    <citation type="submission" date="2021-02" db="EMBL/GenBank/DDBJ databases">
        <authorList>
            <person name="Nowell W R."/>
        </authorList>
    </citation>
    <scope>NUCLEOTIDE SEQUENCE</scope>
</reference>
<gene>
    <name evidence="2" type="ORF">JXQ802_LOCUS27767</name>
    <name evidence="1" type="ORF">PYM288_LOCUS18502</name>
</gene>
<name>A0A814MKF3_9BILA</name>
<proteinExistence type="predicted"/>
<sequence>MKNYIKQELDEVSFTQEEIQQVIEQFSKETYLNEKMSQTMRDINIWITVLKRLIIRILIPIVDLTIPIEMYLQRSDLWNDNINENDLDNMKIGSNIMLKHAYVIFKGLNEKVDNGQKKQDDMRDKTESDESNTKIRIDNEFDSHTNLSTLSTSSHSSLNNVEEQATLISSEALRYANSISYPPIIITGVPAFTSHSSLAIVQFLRSLVNAHPTLPRISDTSWRLNNKNQLLLCAPTRDVYSLLLTNNYPSTIGTSTIQVIPLRRLPAQLSPLLLNVPGYLDDSYFLEEIQKHFRSVKYLHRIRTFSNTNNSTLVCIDFENAQECDQCLQAQYLSVANVRLVIKQYLGPPRIPQCTKCCSFVHFANHCSSTHKICNKCATSILIDTNHQCSSIRCINCSKLPNHPFDINHDAFDHHCPSMLNFKKMLVTKLVEQGIVSNHIYVPKELQHRLRQVRERLPPVTPISSRPILSTAARHATGNTTNTIAPKLTSTTVIVPQSSRSISNFIDFMQTTVKPFEDQLSNLAKQMTNLTVLFIIQEYKIDYVSSLVEKIMLPSFKLITETLPALVHLILDSSMHVNQKETISNQLQKTSMFLNTACEQHQSF</sequence>
<dbReference type="Proteomes" id="UP000663870">
    <property type="component" value="Unassembled WGS sequence"/>
</dbReference>
<dbReference type="Proteomes" id="UP000663854">
    <property type="component" value="Unassembled WGS sequence"/>
</dbReference>
<protein>
    <submittedName>
        <fullName evidence="1">Uncharacterized protein</fullName>
    </submittedName>
</protein>
<keyword evidence="4" id="KW-1185">Reference proteome</keyword>
<dbReference type="AlphaFoldDB" id="A0A814MKF3"/>
<evidence type="ECO:0000313" key="3">
    <source>
        <dbReference type="Proteomes" id="UP000663854"/>
    </source>
</evidence>